<evidence type="ECO:0000313" key="3">
    <source>
        <dbReference type="Proteomes" id="UP000290439"/>
    </source>
</evidence>
<reference evidence="2 3" key="1">
    <citation type="submission" date="2019-02" db="EMBL/GenBank/DDBJ databases">
        <authorList>
            <consortium name="Pathogen Informatics"/>
        </authorList>
    </citation>
    <scope>NUCLEOTIDE SEQUENCE [LARGE SCALE GENOMIC DNA]</scope>
    <source>
        <strain evidence="2 3">3012STDY6756504</strain>
    </source>
</reference>
<dbReference type="RefSeq" id="WP_130916569.1">
    <property type="nucleotide sequence ID" value="NZ_LR215973.1"/>
</dbReference>
<feature type="compositionally biased region" description="Polar residues" evidence="1">
    <location>
        <begin position="11"/>
        <end position="28"/>
    </location>
</feature>
<dbReference type="Proteomes" id="UP000290439">
    <property type="component" value="Chromosome"/>
</dbReference>
<feature type="region of interest" description="Disordered" evidence="1">
    <location>
        <begin position="1"/>
        <end position="28"/>
    </location>
</feature>
<gene>
    <name evidence="2" type="ORF">NCTC10797_01527</name>
</gene>
<protein>
    <submittedName>
        <fullName evidence="2">Uncharacterized protein</fullName>
    </submittedName>
</protein>
<sequence>MPASAPWSHNHPASSQASSHGHPTDTQFRHINNGILAAHHALSDSFAFYNTAPLDLIVLSDNQLPGGALFPRSGEDRG</sequence>
<dbReference type="AlphaFoldDB" id="A0A4V6IC11"/>
<accession>A0A4V6IC11</accession>
<name>A0A4V6IC11_9NOCA</name>
<evidence type="ECO:0000313" key="2">
    <source>
        <dbReference type="EMBL" id="VFA97763.1"/>
    </source>
</evidence>
<proteinExistence type="predicted"/>
<evidence type="ECO:0000256" key="1">
    <source>
        <dbReference type="SAM" id="MobiDB-lite"/>
    </source>
</evidence>
<organism evidence="2 3">
    <name type="scientific">Nocardia cyriacigeorgica</name>
    <dbReference type="NCBI Taxonomy" id="135487"/>
    <lineage>
        <taxon>Bacteria</taxon>
        <taxon>Bacillati</taxon>
        <taxon>Actinomycetota</taxon>
        <taxon>Actinomycetes</taxon>
        <taxon>Mycobacteriales</taxon>
        <taxon>Nocardiaceae</taxon>
        <taxon>Nocardia</taxon>
    </lineage>
</organism>
<dbReference type="EMBL" id="LR215973">
    <property type="protein sequence ID" value="VFA97763.1"/>
    <property type="molecule type" value="Genomic_DNA"/>
</dbReference>